<evidence type="ECO:0000313" key="8">
    <source>
        <dbReference type="EMBL" id="QTN36991.1"/>
    </source>
</evidence>
<accession>A0A975ERG6</accession>
<keyword evidence="4" id="KW-0804">Transcription</keyword>
<dbReference type="SUPFAM" id="SSF48498">
    <property type="entry name" value="Tetracyclin repressor-like, C-terminal domain"/>
    <property type="match status" value="1"/>
</dbReference>
<dbReference type="Pfam" id="PF17932">
    <property type="entry name" value="TetR_C_24"/>
    <property type="match status" value="1"/>
</dbReference>
<evidence type="ECO:0000313" key="9">
    <source>
        <dbReference type="Proteomes" id="UP000665026"/>
    </source>
</evidence>
<dbReference type="Proteomes" id="UP000665026">
    <property type="component" value="Chromosome"/>
</dbReference>
<dbReference type="SUPFAM" id="SSF46689">
    <property type="entry name" value="Homeodomain-like"/>
    <property type="match status" value="1"/>
</dbReference>
<evidence type="ECO:0000259" key="7">
    <source>
        <dbReference type="PROSITE" id="PS50977"/>
    </source>
</evidence>
<evidence type="ECO:0000256" key="1">
    <source>
        <dbReference type="ARBA" id="ARBA00022491"/>
    </source>
</evidence>
<dbReference type="PANTHER" id="PTHR30055:SF175">
    <property type="entry name" value="HTH-TYPE TRANSCRIPTIONAL REPRESSOR KSTR2"/>
    <property type="match status" value="1"/>
</dbReference>
<evidence type="ECO:0000256" key="2">
    <source>
        <dbReference type="ARBA" id="ARBA00023015"/>
    </source>
</evidence>
<evidence type="ECO:0000256" key="6">
    <source>
        <dbReference type="SAM" id="MobiDB-lite"/>
    </source>
</evidence>
<keyword evidence="2" id="KW-0805">Transcription regulation</keyword>
<protein>
    <submittedName>
        <fullName evidence="8">TetR/AcrR family transcriptional regulator</fullName>
    </submittedName>
</protein>
<dbReference type="GO" id="GO:0003700">
    <property type="term" value="F:DNA-binding transcription factor activity"/>
    <property type="evidence" value="ECO:0007669"/>
    <property type="project" value="TreeGrafter"/>
</dbReference>
<dbReference type="KEGG" id="cact:HZ995_05645"/>
<feature type="domain" description="HTH tetR-type" evidence="7">
    <location>
        <begin position="36"/>
        <end position="96"/>
    </location>
</feature>
<dbReference type="InterPro" id="IPR041490">
    <property type="entry name" value="KstR2_TetR_C"/>
</dbReference>
<dbReference type="PRINTS" id="PR00455">
    <property type="entry name" value="HTHTETR"/>
</dbReference>
<feature type="DNA-binding region" description="H-T-H motif" evidence="5">
    <location>
        <begin position="59"/>
        <end position="78"/>
    </location>
</feature>
<organism evidence="8 9">
    <name type="scientific">Cognatishimia activa</name>
    <dbReference type="NCBI Taxonomy" id="1715691"/>
    <lineage>
        <taxon>Bacteria</taxon>
        <taxon>Pseudomonadati</taxon>
        <taxon>Pseudomonadota</taxon>
        <taxon>Alphaproteobacteria</taxon>
        <taxon>Rhodobacterales</taxon>
        <taxon>Paracoccaceae</taxon>
        <taxon>Cognatishimia</taxon>
    </lineage>
</organism>
<keyword evidence="1" id="KW-0678">Repressor</keyword>
<dbReference type="AlphaFoldDB" id="A0A975ERG6"/>
<dbReference type="RefSeq" id="WP_209357687.1">
    <property type="nucleotide sequence ID" value="NZ_CP060010.1"/>
</dbReference>
<dbReference type="EMBL" id="CP060010">
    <property type="protein sequence ID" value="QTN36991.1"/>
    <property type="molecule type" value="Genomic_DNA"/>
</dbReference>
<dbReference type="InterPro" id="IPR036271">
    <property type="entry name" value="Tet_transcr_reg_TetR-rel_C_sf"/>
</dbReference>
<keyword evidence="3 5" id="KW-0238">DNA-binding</keyword>
<dbReference type="GO" id="GO:0000976">
    <property type="term" value="F:transcription cis-regulatory region binding"/>
    <property type="evidence" value="ECO:0007669"/>
    <property type="project" value="TreeGrafter"/>
</dbReference>
<feature type="region of interest" description="Disordered" evidence="6">
    <location>
        <begin position="1"/>
        <end position="21"/>
    </location>
</feature>
<evidence type="ECO:0000256" key="3">
    <source>
        <dbReference type="ARBA" id="ARBA00023125"/>
    </source>
</evidence>
<dbReference type="PANTHER" id="PTHR30055">
    <property type="entry name" value="HTH-TYPE TRANSCRIPTIONAL REGULATOR RUTR"/>
    <property type="match status" value="1"/>
</dbReference>
<dbReference type="Gene3D" id="1.10.10.60">
    <property type="entry name" value="Homeodomain-like"/>
    <property type="match status" value="1"/>
</dbReference>
<dbReference type="Gene3D" id="1.10.357.10">
    <property type="entry name" value="Tetracycline Repressor, domain 2"/>
    <property type="match status" value="1"/>
</dbReference>
<sequence length="224" mass="24712">MVRPDVSESMTGGPMAQGGAQIATTTSPFKRDALRMRKVDYIRQVASDLFNRKGFDATSLDEVAEIIGISKPSIYYYYKNKSELLLDCYTRTLDICESLIEEAEAQGGTSLDKLCYFTRELIYLNCAHGSIAIVSELNSVPDAAIEGLRKRNTALTENLLSLTKNGVADGSMRSDIGKPTIYFIMGGVNWIPRWHREDGTMSAEDIANSYTEFLLRGVAAPDGN</sequence>
<dbReference type="InterPro" id="IPR009057">
    <property type="entry name" value="Homeodomain-like_sf"/>
</dbReference>
<dbReference type="InterPro" id="IPR050109">
    <property type="entry name" value="HTH-type_TetR-like_transc_reg"/>
</dbReference>
<evidence type="ECO:0000256" key="5">
    <source>
        <dbReference type="PROSITE-ProRule" id="PRU00335"/>
    </source>
</evidence>
<proteinExistence type="predicted"/>
<evidence type="ECO:0000256" key="4">
    <source>
        <dbReference type="ARBA" id="ARBA00023163"/>
    </source>
</evidence>
<name>A0A975ERG6_9RHOB</name>
<dbReference type="InterPro" id="IPR001647">
    <property type="entry name" value="HTH_TetR"/>
</dbReference>
<dbReference type="PROSITE" id="PS50977">
    <property type="entry name" value="HTH_TETR_2"/>
    <property type="match status" value="1"/>
</dbReference>
<gene>
    <name evidence="8" type="ORF">HZ995_05645</name>
</gene>
<reference evidence="8" key="1">
    <citation type="submission" date="2020-07" db="EMBL/GenBank/DDBJ databases">
        <title>Genome sequences of bacteria associated with the marine, planktonic diatom Thalassiosira profunda strain ECT2AJA-044.</title>
        <authorList>
            <person name="Gargas C.B."/>
            <person name="Roberts W.R."/>
            <person name="Alverson A.J."/>
        </authorList>
    </citation>
    <scope>NUCLEOTIDE SEQUENCE</scope>
    <source>
        <strain evidence="8">ECT2AJA-044</strain>
    </source>
</reference>
<dbReference type="Pfam" id="PF00440">
    <property type="entry name" value="TetR_N"/>
    <property type="match status" value="1"/>
</dbReference>